<evidence type="ECO:0000256" key="2">
    <source>
        <dbReference type="SAM" id="SignalP"/>
    </source>
</evidence>
<feature type="transmembrane region" description="Helical" evidence="1">
    <location>
        <begin position="37"/>
        <end position="60"/>
    </location>
</feature>
<accession>A0A1Y1KQS0</accession>
<keyword evidence="1" id="KW-0812">Transmembrane</keyword>
<feature type="chain" id="PRO_5012463153" evidence="2">
    <location>
        <begin position="17"/>
        <end position="104"/>
    </location>
</feature>
<protein>
    <submittedName>
        <fullName evidence="3">Uncharacterized protein</fullName>
    </submittedName>
</protein>
<organism evidence="3">
    <name type="scientific">Photinus pyralis</name>
    <name type="common">Common eastern firefly</name>
    <name type="synonym">Lampyris pyralis</name>
    <dbReference type="NCBI Taxonomy" id="7054"/>
    <lineage>
        <taxon>Eukaryota</taxon>
        <taxon>Metazoa</taxon>
        <taxon>Ecdysozoa</taxon>
        <taxon>Arthropoda</taxon>
        <taxon>Hexapoda</taxon>
        <taxon>Insecta</taxon>
        <taxon>Pterygota</taxon>
        <taxon>Neoptera</taxon>
        <taxon>Endopterygota</taxon>
        <taxon>Coleoptera</taxon>
        <taxon>Polyphaga</taxon>
        <taxon>Elateriformia</taxon>
        <taxon>Elateroidea</taxon>
        <taxon>Lampyridae</taxon>
        <taxon>Lampyrinae</taxon>
        <taxon>Photinus</taxon>
    </lineage>
</organism>
<reference evidence="3" key="1">
    <citation type="journal article" date="2016" name="Sci. Rep.">
        <title>Molecular characterization of firefly nuptial gifts: a multi-omics approach sheds light on postcopulatory sexual selection.</title>
        <authorList>
            <person name="Al-Wathiqui N."/>
            <person name="Fallon T.R."/>
            <person name="South A."/>
            <person name="Weng J.K."/>
            <person name="Lewis S.M."/>
        </authorList>
    </citation>
    <scope>NUCLEOTIDE SEQUENCE</scope>
</reference>
<feature type="signal peptide" evidence="2">
    <location>
        <begin position="1"/>
        <end position="16"/>
    </location>
</feature>
<sequence length="104" mass="11681">MLLLVILLHGVAFCTGSVVTGHNTPTGMWGYGDFRPFLLSSEIIFFGIPFFLICSLLYIFTMLKTKWVYKKIDPEAAVDSKTSDHKLETIEEEPGIYVVPLPNP</sequence>
<proteinExistence type="predicted"/>
<name>A0A1Y1KQS0_PHOPY</name>
<dbReference type="AlphaFoldDB" id="A0A1Y1KQS0"/>
<evidence type="ECO:0000256" key="1">
    <source>
        <dbReference type="SAM" id="Phobius"/>
    </source>
</evidence>
<dbReference type="EMBL" id="GEZM01076502">
    <property type="protein sequence ID" value="JAV63762.1"/>
    <property type="molecule type" value="Transcribed_RNA"/>
</dbReference>
<keyword evidence="1" id="KW-1133">Transmembrane helix</keyword>
<keyword evidence="2" id="KW-0732">Signal</keyword>
<keyword evidence="1" id="KW-0472">Membrane</keyword>
<evidence type="ECO:0000313" key="3">
    <source>
        <dbReference type="EMBL" id="JAV63762.1"/>
    </source>
</evidence>